<dbReference type="Gene3D" id="3.60.21.10">
    <property type="match status" value="1"/>
</dbReference>
<dbReference type="SUPFAM" id="SSF56300">
    <property type="entry name" value="Metallo-dependent phosphatases"/>
    <property type="match status" value="1"/>
</dbReference>
<feature type="region of interest" description="Disordered" evidence="1">
    <location>
        <begin position="1"/>
        <end position="20"/>
    </location>
</feature>
<dbReference type="PANTHER" id="PTHR42850">
    <property type="entry name" value="METALLOPHOSPHOESTERASE"/>
    <property type="match status" value="1"/>
</dbReference>
<gene>
    <name evidence="4" type="ORF">SCLTRI_LOCUS3774</name>
</gene>
<evidence type="ECO:0000313" key="5">
    <source>
        <dbReference type="Proteomes" id="UP000624404"/>
    </source>
</evidence>
<dbReference type="InterPro" id="IPR050126">
    <property type="entry name" value="Ap4A_hydrolase"/>
</dbReference>
<protein>
    <submittedName>
        <fullName evidence="4">79bd7ba7-8ed8-41e5-bab8-0148435ed6b5</fullName>
    </submittedName>
</protein>
<organism evidence="4 5">
    <name type="scientific">Sclerotinia trifoliorum</name>
    <dbReference type="NCBI Taxonomy" id="28548"/>
    <lineage>
        <taxon>Eukaryota</taxon>
        <taxon>Fungi</taxon>
        <taxon>Dikarya</taxon>
        <taxon>Ascomycota</taxon>
        <taxon>Pezizomycotina</taxon>
        <taxon>Leotiomycetes</taxon>
        <taxon>Helotiales</taxon>
        <taxon>Sclerotiniaceae</taxon>
        <taxon>Sclerotinia</taxon>
    </lineage>
</organism>
<keyword evidence="2" id="KW-1133">Transmembrane helix</keyword>
<dbReference type="GO" id="GO:0016791">
    <property type="term" value="F:phosphatase activity"/>
    <property type="evidence" value="ECO:0007669"/>
    <property type="project" value="TreeGrafter"/>
</dbReference>
<proteinExistence type="predicted"/>
<name>A0A8H2VSG9_9HELO</name>
<dbReference type="PANTHER" id="PTHR42850:SF4">
    <property type="entry name" value="ZINC-DEPENDENT ENDOPOLYPHOSPHATASE"/>
    <property type="match status" value="1"/>
</dbReference>
<feature type="domain" description="Calcineurin-like phosphoesterase" evidence="3">
    <location>
        <begin position="104"/>
        <end position="262"/>
    </location>
</feature>
<dbReference type="InterPro" id="IPR004843">
    <property type="entry name" value="Calcineurin-like_PHP"/>
</dbReference>
<keyword evidence="2" id="KW-0472">Membrane</keyword>
<dbReference type="GO" id="GO:0000298">
    <property type="term" value="F:endopolyphosphatase activity"/>
    <property type="evidence" value="ECO:0007669"/>
    <property type="project" value="TreeGrafter"/>
</dbReference>
<dbReference type="InterPro" id="IPR029052">
    <property type="entry name" value="Metallo-depent_PP-like"/>
</dbReference>
<dbReference type="OrthoDB" id="10267127at2759"/>
<keyword evidence="5" id="KW-1185">Reference proteome</keyword>
<accession>A0A8H2VSG9</accession>
<comment type="caution">
    <text evidence="4">The sequence shown here is derived from an EMBL/GenBank/DDBJ whole genome shotgun (WGS) entry which is preliminary data.</text>
</comment>
<keyword evidence="2" id="KW-0812">Transmembrane</keyword>
<evidence type="ECO:0000259" key="3">
    <source>
        <dbReference type="Pfam" id="PF00149"/>
    </source>
</evidence>
<evidence type="ECO:0000256" key="2">
    <source>
        <dbReference type="SAM" id="Phobius"/>
    </source>
</evidence>
<dbReference type="GO" id="GO:0005737">
    <property type="term" value="C:cytoplasm"/>
    <property type="evidence" value="ECO:0007669"/>
    <property type="project" value="TreeGrafter"/>
</dbReference>
<dbReference type="AlphaFoldDB" id="A0A8H2VSG9"/>
<dbReference type="GO" id="GO:0006798">
    <property type="term" value="P:polyphosphate catabolic process"/>
    <property type="evidence" value="ECO:0007669"/>
    <property type="project" value="TreeGrafter"/>
</dbReference>
<feature type="transmembrane region" description="Helical" evidence="2">
    <location>
        <begin position="28"/>
        <end position="47"/>
    </location>
</feature>
<sequence>MASLPVHSAESPLEMQSQKKNAHPKRNIILGLLIALACTWIPYTFYFRQSSFNDVSSIVDEGPKEIIHHEYGTNAQFAFTDMIHLVNLPSDYLPQTGKHRKPNRLIIVGDVHGMKHALVSLLAKVKFDEKHDHLILAGDMISKGPDSPGVVDLAMKLGATAVRGNHEDRIILAHADMVAQHKEAEMDAPGPSEDPGKVIDGLEEVSFSHGDYKDRALVRELGEKRIKWLKKCPVILRVGHLEGMEEVVVVHAGLAPGVELERQDPSMVMNMRTIIDGIPSDERDGKHWNKVWNKFQKKLPKKERTTVIYGHDSKRGLQLKKYSMGLDTGCLKGGKLTAMVIEGGNSTPKHKVVQVKCKDGRKH</sequence>
<evidence type="ECO:0000313" key="4">
    <source>
        <dbReference type="EMBL" id="CAD6443982.1"/>
    </source>
</evidence>
<dbReference type="CDD" id="cd00144">
    <property type="entry name" value="MPP_PPP_family"/>
    <property type="match status" value="1"/>
</dbReference>
<dbReference type="Pfam" id="PF00149">
    <property type="entry name" value="Metallophos"/>
    <property type="match status" value="1"/>
</dbReference>
<evidence type="ECO:0000256" key="1">
    <source>
        <dbReference type="SAM" id="MobiDB-lite"/>
    </source>
</evidence>
<dbReference type="EMBL" id="CAJHIA010000011">
    <property type="protein sequence ID" value="CAD6443982.1"/>
    <property type="molecule type" value="Genomic_DNA"/>
</dbReference>
<dbReference type="Proteomes" id="UP000624404">
    <property type="component" value="Unassembled WGS sequence"/>
</dbReference>
<reference evidence="4" key="1">
    <citation type="submission" date="2020-10" db="EMBL/GenBank/DDBJ databases">
        <authorList>
            <person name="Kusch S."/>
        </authorList>
    </citation>
    <scope>NUCLEOTIDE SEQUENCE</scope>
    <source>
        <strain evidence="4">SwB9</strain>
    </source>
</reference>